<evidence type="ECO:0000313" key="2">
    <source>
        <dbReference type="Proteomes" id="UP000824469"/>
    </source>
</evidence>
<dbReference type="EMBL" id="JAHRHJ020000003">
    <property type="protein sequence ID" value="KAH9321754.1"/>
    <property type="molecule type" value="Genomic_DNA"/>
</dbReference>
<reference evidence="1 2" key="1">
    <citation type="journal article" date="2021" name="Nat. Plants">
        <title>The Taxus genome provides insights into paclitaxel biosynthesis.</title>
        <authorList>
            <person name="Xiong X."/>
            <person name="Gou J."/>
            <person name="Liao Q."/>
            <person name="Li Y."/>
            <person name="Zhou Q."/>
            <person name="Bi G."/>
            <person name="Li C."/>
            <person name="Du R."/>
            <person name="Wang X."/>
            <person name="Sun T."/>
            <person name="Guo L."/>
            <person name="Liang H."/>
            <person name="Lu P."/>
            <person name="Wu Y."/>
            <person name="Zhang Z."/>
            <person name="Ro D.K."/>
            <person name="Shang Y."/>
            <person name="Huang S."/>
            <person name="Yan J."/>
        </authorList>
    </citation>
    <scope>NUCLEOTIDE SEQUENCE [LARGE SCALE GENOMIC DNA]</scope>
    <source>
        <strain evidence="1">Ta-2019</strain>
    </source>
</reference>
<comment type="caution">
    <text evidence="1">The sequence shown here is derived from an EMBL/GenBank/DDBJ whole genome shotgun (WGS) entry which is preliminary data.</text>
</comment>
<feature type="non-terminal residue" evidence="1">
    <location>
        <position position="1"/>
    </location>
</feature>
<evidence type="ECO:0000313" key="1">
    <source>
        <dbReference type="EMBL" id="KAH9321754.1"/>
    </source>
</evidence>
<gene>
    <name evidence="1" type="ORF">KI387_016393</name>
</gene>
<accession>A0AA38LES4</accession>
<name>A0AA38LES4_TAXCH</name>
<proteinExistence type="predicted"/>
<sequence length="258" mass="28958">MQFISFQYIKTLFGRLVSIHPDHEKETEEIQKCSRNLSNSLSSVTQSLDKQVLDHYEKQNELTNDLSVSANYGIAYAKQKGRSFPKHNGTNQGFHKSSREKFPKLSMLDRVPVSKPAYSAELSNLKDGCCITVESNPGTITKCSTVISGHLIPQKAKKYESPYYGPNPLNFEPAEEDFQLQLALTLGVSEEASTLHNRCTFSNKGGSDTKTSMSIVESSAYRYWVMADSVGLHCRLVRGILSSNRERETFVIIKCENN</sequence>
<organism evidence="1 2">
    <name type="scientific">Taxus chinensis</name>
    <name type="common">Chinese yew</name>
    <name type="synonym">Taxus wallichiana var. chinensis</name>
    <dbReference type="NCBI Taxonomy" id="29808"/>
    <lineage>
        <taxon>Eukaryota</taxon>
        <taxon>Viridiplantae</taxon>
        <taxon>Streptophyta</taxon>
        <taxon>Embryophyta</taxon>
        <taxon>Tracheophyta</taxon>
        <taxon>Spermatophyta</taxon>
        <taxon>Pinopsida</taxon>
        <taxon>Pinidae</taxon>
        <taxon>Conifers II</taxon>
        <taxon>Cupressales</taxon>
        <taxon>Taxaceae</taxon>
        <taxon>Taxus</taxon>
    </lineage>
</organism>
<dbReference type="AlphaFoldDB" id="A0AA38LES4"/>
<dbReference type="Proteomes" id="UP000824469">
    <property type="component" value="Unassembled WGS sequence"/>
</dbReference>
<protein>
    <submittedName>
        <fullName evidence="1">Uncharacterized protein</fullName>
    </submittedName>
</protein>
<keyword evidence="2" id="KW-1185">Reference proteome</keyword>